<dbReference type="GO" id="GO:0046872">
    <property type="term" value="F:metal ion binding"/>
    <property type="evidence" value="ECO:0007669"/>
    <property type="project" value="UniProtKB-KW"/>
</dbReference>
<keyword evidence="1" id="KW-0645">Protease</keyword>
<dbReference type="AlphaFoldDB" id="A9WH05"/>
<evidence type="ECO:0000256" key="2">
    <source>
        <dbReference type="ARBA" id="ARBA00022723"/>
    </source>
</evidence>
<dbReference type="GO" id="GO:0008233">
    <property type="term" value="F:peptidase activity"/>
    <property type="evidence" value="ECO:0007669"/>
    <property type="project" value="UniProtKB-KW"/>
</dbReference>
<dbReference type="Gene3D" id="3.30.70.360">
    <property type="match status" value="1"/>
</dbReference>
<keyword evidence="3" id="KW-0378">Hydrolase</keyword>
<keyword evidence="2" id="KW-0479">Metal-binding</keyword>
<evidence type="ECO:0000256" key="3">
    <source>
        <dbReference type="ARBA" id="ARBA00022801"/>
    </source>
</evidence>
<dbReference type="GO" id="GO:0006508">
    <property type="term" value="P:proteolysis"/>
    <property type="evidence" value="ECO:0007669"/>
    <property type="project" value="UniProtKB-KW"/>
</dbReference>
<feature type="domain" description="Peptidase M20 dimerisation" evidence="4">
    <location>
        <begin position="190"/>
        <end position="345"/>
    </location>
</feature>
<evidence type="ECO:0000313" key="5">
    <source>
        <dbReference type="EMBL" id="ABY34100.1"/>
    </source>
</evidence>
<organism evidence="5 6">
    <name type="scientific">Chloroflexus aurantiacus (strain ATCC 29366 / DSM 635 / J-10-fl)</name>
    <dbReference type="NCBI Taxonomy" id="324602"/>
    <lineage>
        <taxon>Bacteria</taxon>
        <taxon>Bacillati</taxon>
        <taxon>Chloroflexota</taxon>
        <taxon>Chloroflexia</taxon>
        <taxon>Chloroflexales</taxon>
        <taxon>Chloroflexineae</taxon>
        <taxon>Chloroflexaceae</taxon>
        <taxon>Chloroflexus</taxon>
    </lineage>
</organism>
<proteinExistence type="predicted"/>
<dbReference type="GO" id="GO:0005829">
    <property type="term" value="C:cytosol"/>
    <property type="evidence" value="ECO:0000318"/>
    <property type="project" value="GO_Central"/>
</dbReference>
<dbReference type="InterPro" id="IPR011650">
    <property type="entry name" value="Peptidase_M20_dimer"/>
</dbReference>
<evidence type="ECO:0000313" key="6">
    <source>
        <dbReference type="Proteomes" id="UP000002008"/>
    </source>
</evidence>
<dbReference type="Gene3D" id="3.40.630.10">
    <property type="entry name" value="Zn peptidases"/>
    <property type="match status" value="1"/>
</dbReference>
<dbReference type="InterPro" id="IPR051458">
    <property type="entry name" value="Cyt/Met_Dipeptidase"/>
</dbReference>
<name>A9WH05_CHLAA</name>
<accession>A9WH05</accession>
<dbReference type="InParanoid" id="A9WH05"/>
<dbReference type="SUPFAM" id="SSF53187">
    <property type="entry name" value="Zn-dependent exopeptidases"/>
    <property type="match status" value="1"/>
</dbReference>
<dbReference type="HOGENOM" id="CLU_029469_2_1_0"/>
<dbReference type="PANTHER" id="PTHR43270">
    <property type="entry name" value="BETA-ALA-HIS DIPEPTIDASE"/>
    <property type="match status" value="1"/>
</dbReference>
<dbReference type="GO" id="GO:0009014">
    <property type="term" value="F:succinyl-diaminopimelate desuccinylase activity"/>
    <property type="evidence" value="ECO:0000318"/>
    <property type="project" value="GO_Central"/>
</dbReference>
<dbReference type="Proteomes" id="UP000002008">
    <property type="component" value="Chromosome"/>
</dbReference>
<gene>
    <name evidence="5" type="ordered locus">Caur_0867</name>
</gene>
<dbReference type="EnsemblBacteria" id="ABY34100">
    <property type="protein sequence ID" value="ABY34100"/>
    <property type="gene ID" value="Caur_0867"/>
</dbReference>
<reference evidence="6" key="1">
    <citation type="journal article" date="2011" name="BMC Genomics">
        <title>Complete genome sequence of the filamentous anoxygenic phototrophic bacterium Chloroflexus aurantiacus.</title>
        <authorList>
            <person name="Tang K.H."/>
            <person name="Barry K."/>
            <person name="Chertkov O."/>
            <person name="Dalin E."/>
            <person name="Han C.S."/>
            <person name="Hauser L.J."/>
            <person name="Honchak B.M."/>
            <person name="Karbach L.E."/>
            <person name="Land M.L."/>
            <person name="Lapidus A."/>
            <person name="Larimer F.W."/>
            <person name="Mikhailova N."/>
            <person name="Pitluck S."/>
            <person name="Pierson B.K."/>
            <person name="Blankenship R.E."/>
        </authorList>
    </citation>
    <scope>NUCLEOTIDE SEQUENCE [LARGE SCALE GENOMIC DNA]</scope>
    <source>
        <strain evidence="6">ATCC 29366 / DSM 635 / J-10-fl</strain>
    </source>
</reference>
<dbReference type="GO" id="GO:0009089">
    <property type="term" value="P:lysine biosynthetic process via diaminopimelate"/>
    <property type="evidence" value="ECO:0000318"/>
    <property type="project" value="GO_Central"/>
</dbReference>
<protein>
    <submittedName>
        <fullName evidence="5">Peptidase M20</fullName>
    </submittedName>
</protein>
<dbReference type="KEGG" id="cau:Caur_0867"/>
<dbReference type="PATRIC" id="fig|324602.8.peg.993"/>
<evidence type="ECO:0000256" key="1">
    <source>
        <dbReference type="ARBA" id="ARBA00022670"/>
    </source>
</evidence>
<keyword evidence="6" id="KW-1185">Reference proteome</keyword>
<evidence type="ECO:0000259" key="4">
    <source>
        <dbReference type="Pfam" id="PF07687"/>
    </source>
</evidence>
<dbReference type="RefSeq" id="WP_012256756.1">
    <property type="nucleotide sequence ID" value="NC_010175.1"/>
</dbReference>
<dbReference type="STRING" id="324602.Caur_0867"/>
<sequence length="448" mass="49243">MERFAAYVESQRSRFLAELADIVRIPSVAAQNRGIDETASFVEQRLRRLGAETRLLQADGGNPMVYATIGNGSRTLLIYDHYDVQPAEPFELWQSPPFELTERDGKLYGRGVADNKGNLMLRIQAIEAWLATEGELPIRIIFAVEGEEEVSSRTLPAVCREYADLLRADGCLWETGGVDINERPVVTCGAKGIQYVELVARGASYDLHSSYATFVPNPAWRLTWALNTLKGPDGRVRIPGFYDRVRPPSAADLAALTTIPTNDEELLADFGLDEFLDGLRGLDRLRRHLFEPTCTICGLVSGYTGEGSKTVLPNEARAKIDFRLVPDMEPAEVLHQLRRHLDAEGFADIEIIDLGGEHPARGPLDAAIVQAALASAREVYGSEPILYPTMAGTGPVYPLCTALGTPVASGAGCGYHGTRVHSPNENIRLADYWRAIHWMGSLIRHFAG</sequence>
<dbReference type="NCBIfam" id="NF005034">
    <property type="entry name" value="PRK06446.1"/>
    <property type="match status" value="1"/>
</dbReference>
<dbReference type="eggNOG" id="COG0624">
    <property type="taxonomic scope" value="Bacteria"/>
</dbReference>
<dbReference type="Pfam" id="PF07687">
    <property type="entry name" value="M20_dimer"/>
    <property type="match status" value="1"/>
</dbReference>
<dbReference type="Pfam" id="PF01546">
    <property type="entry name" value="Peptidase_M20"/>
    <property type="match status" value="1"/>
</dbReference>
<dbReference type="EMBL" id="CP000909">
    <property type="protein sequence ID" value="ABY34100.1"/>
    <property type="molecule type" value="Genomic_DNA"/>
</dbReference>
<dbReference type="CDD" id="cd05681">
    <property type="entry name" value="M20_dipept_Sso-CP2"/>
    <property type="match status" value="1"/>
</dbReference>
<dbReference type="PANTHER" id="PTHR43270:SF8">
    <property type="entry name" value="DI- AND TRIPEPTIDASE DUG2-RELATED"/>
    <property type="match status" value="1"/>
</dbReference>
<dbReference type="InterPro" id="IPR002933">
    <property type="entry name" value="Peptidase_M20"/>
</dbReference>